<dbReference type="Gene3D" id="3.30.710.10">
    <property type="entry name" value="Potassium Channel Kv1.1, Chain A"/>
    <property type="match status" value="1"/>
</dbReference>
<dbReference type="InterPro" id="IPR011333">
    <property type="entry name" value="SKP1/BTB/POZ_sf"/>
</dbReference>
<dbReference type="PANTHER" id="PTHR22744:SF17">
    <property type="entry name" value="BTB DOMAIN-CONTAINING PROTEIN"/>
    <property type="match status" value="1"/>
</dbReference>
<dbReference type="RefSeq" id="XP_022295705.1">
    <property type="nucleotide sequence ID" value="XM_022439997.1"/>
</dbReference>
<dbReference type="SMART" id="SM00225">
    <property type="entry name" value="BTB"/>
    <property type="match status" value="1"/>
</dbReference>
<evidence type="ECO:0000313" key="3">
    <source>
        <dbReference type="RefSeq" id="XP_022295705.1"/>
    </source>
</evidence>
<feature type="domain" description="BTB" evidence="1">
    <location>
        <begin position="41"/>
        <end position="108"/>
    </location>
</feature>
<evidence type="ECO:0000259" key="1">
    <source>
        <dbReference type="PROSITE" id="PS50097"/>
    </source>
</evidence>
<keyword evidence="2" id="KW-1185">Reference proteome</keyword>
<dbReference type="KEGG" id="cvn:111105627"/>
<dbReference type="CDD" id="cd18186">
    <property type="entry name" value="BTB_POZ_ZBTB_KLHL-like"/>
    <property type="match status" value="1"/>
</dbReference>
<accession>A0A8B8AX09</accession>
<dbReference type="OrthoDB" id="6113675at2759"/>
<dbReference type="Proteomes" id="UP000694844">
    <property type="component" value="Chromosome 7"/>
</dbReference>
<dbReference type="InterPro" id="IPR000210">
    <property type="entry name" value="BTB/POZ_dom"/>
</dbReference>
<evidence type="ECO:0000313" key="2">
    <source>
        <dbReference type="Proteomes" id="UP000694844"/>
    </source>
</evidence>
<dbReference type="SUPFAM" id="SSF54695">
    <property type="entry name" value="POZ domain"/>
    <property type="match status" value="1"/>
</dbReference>
<sequence>MSSEENSDIEESEKELVVAGNGFEEVEPPATKKPRTLFLRTDVTLEVEARQIHVNRQTLADHSPVFKGMFESDFKEKHMDNIPLPDKKFEDFEIFLSSFYYNEFQHTITDDTVLVILPLAIEYQVSAVQDRCESFLTIKLKQATNHEIERIDIPTLLSYIECAEKYDLSTILALAVNLCARYDIPVLQEARVEDRVLEKTWKEIVRDRNALMTTFMRKILLKGNAVDILATLDLITGLVVRNKEDELITTYESQLVGMLNNHSYDGLTMETLVEIIIAGECFKLGKLLSAGVALAKKCDSKKLKGRKRYHLISNDIKFKIDQERIIWKENKESDKSLRCEFN</sequence>
<organism evidence="2 3">
    <name type="scientific">Crassostrea virginica</name>
    <name type="common">Eastern oyster</name>
    <dbReference type="NCBI Taxonomy" id="6565"/>
    <lineage>
        <taxon>Eukaryota</taxon>
        <taxon>Metazoa</taxon>
        <taxon>Spiralia</taxon>
        <taxon>Lophotrochozoa</taxon>
        <taxon>Mollusca</taxon>
        <taxon>Bivalvia</taxon>
        <taxon>Autobranchia</taxon>
        <taxon>Pteriomorphia</taxon>
        <taxon>Ostreida</taxon>
        <taxon>Ostreoidea</taxon>
        <taxon>Ostreidae</taxon>
        <taxon>Crassostrea</taxon>
    </lineage>
</organism>
<name>A0A8B8AX09_CRAVI</name>
<protein>
    <submittedName>
        <fullName evidence="3">Uncharacterized protein LOC111105627</fullName>
    </submittedName>
</protein>
<gene>
    <name evidence="3" type="primary">LOC111105627</name>
</gene>
<dbReference type="Pfam" id="PF00651">
    <property type="entry name" value="BTB"/>
    <property type="match status" value="1"/>
</dbReference>
<dbReference type="PROSITE" id="PS50097">
    <property type="entry name" value="BTB"/>
    <property type="match status" value="1"/>
</dbReference>
<dbReference type="GeneID" id="111105627"/>
<reference evidence="3" key="1">
    <citation type="submission" date="2025-08" db="UniProtKB">
        <authorList>
            <consortium name="RefSeq"/>
        </authorList>
    </citation>
    <scope>IDENTIFICATION</scope>
    <source>
        <tissue evidence="3">Whole sample</tissue>
    </source>
</reference>
<dbReference type="PANTHER" id="PTHR22744">
    <property type="entry name" value="HELIX LOOP HELIX PROTEIN 21-RELATED"/>
    <property type="match status" value="1"/>
</dbReference>
<proteinExistence type="predicted"/>
<dbReference type="AlphaFoldDB" id="A0A8B8AX09"/>